<feature type="region of interest" description="Disordered" evidence="1">
    <location>
        <begin position="626"/>
        <end position="647"/>
    </location>
</feature>
<dbReference type="PANTHER" id="PTHR33115">
    <property type="entry name" value="ARM REPEAT SUPERFAMILY PROTEIN"/>
    <property type="match status" value="1"/>
</dbReference>
<name>A0A0P0YBJ3_ORYSJ</name>
<reference evidence="4" key="1">
    <citation type="journal article" date="2005" name="Nature">
        <title>The map-based sequence of the rice genome.</title>
        <authorList>
            <consortium name="International rice genome sequencing project (IRGSP)"/>
            <person name="Matsumoto T."/>
            <person name="Wu J."/>
            <person name="Kanamori H."/>
            <person name="Katayose Y."/>
            <person name="Fujisawa M."/>
            <person name="Namiki N."/>
            <person name="Mizuno H."/>
            <person name="Yamamoto K."/>
            <person name="Antonio B.A."/>
            <person name="Baba T."/>
            <person name="Sakata K."/>
            <person name="Nagamura Y."/>
            <person name="Aoki H."/>
            <person name="Arikawa K."/>
            <person name="Arita K."/>
            <person name="Bito T."/>
            <person name="Chiden Y."/>
            <person name="Fujitsuka N."/>
            <person name="Fukunaka R."/>
            <person name="Hamada M."/>
            <person name="Harada C."/>
            <person name="Hayashi A."/>
            <person name="Hijishita S."/>
            <person name="Honda M."/>
            <person name="Hosokawa S."/>
            <person name="Ichikawa Y."/>
            <person name="Idonuma A."/>
            <person name="Iijima M."/>
            <person name="Ikeda M."/>
            <person name="Ikeno M."/>
            <person name="Ito K."/>
            <person name="Ito S."/>
            <person name="Ito T."/>
            <person name="Ito Y."/>
            <person name="Ito Y."/>
            <person name="Iwabuchi A."/>
            <person name="Kamiya K."/>
            <person name="Karasawa W."/>
            <person name="Kurita K."/>
            <person name="Katagiri S."/>
            <person name="Kikuta A."/>
            <person name="Kobayashi H."/>
            <person name="Kobayashi N."/>
            <person name="Machita K."/>
            <person name="Maehara T."/>
            <person name="Masukawa M."/>
            <person name="Mizubayashi T."/>
            <person name="Mukai Y."/>
            <person name="Nagasaki H."/>
            <person name="Nagata Y."/>
            <person name="Naito S."/>
            <person name="Nakashima M."/>
            <person name="Nakama Y."/>
            <person name="Nakamichi Y."/>
            <person name="Nakamura M."/>
            <person name="Meguro A."/>
            <person name="Negishi M."/>
            <person name="Ohta I."/>
            <person name="Ohta T."/>
            <person name="Okamoto M."/>
            <person name="Ono N."/>
            <person name="Saji S."/>
            <person name="Sakaguchi M."/>
            <person name="Sakai K."/>
            <person name="Shibata M."/>
            <person name="Shimokawa T."/>
            <person name="Song J."/>
            <person name="Takazaki Y."/>
            <person name="Terasawa K."/>
            <person name="Tsugane M."/>
            <person name="Tsuji K."/>
            <person name="Ueda S."/>
            <person name="Waki K."/>
            <person name="Yamagata H."/>
            <person name="Yamamoto M."/>
            <person name="Yamamoto S."/>
            <person name="Yamane H."/>
            <person name="Yoshiki S."/>
            <person name="Yoshihara R."/>
            <person name="Yukawa K."/>
            <person name="Zhong H."/>
            <person name="Yano M."/>
            <person name="Yuan Q."/>
            <person name="Ouyang S."/>
            <person name="Liu J."/>
            <person name="Jones K.M."/>
            <person name="Gansberger K."/>
            <person name="Moffat K."/>
            <person name="Hill J."/>
            <person name="Bera J."/>
            <person name="Fadrosh D."/>
            <person name="Jin S."/>
            <person name="Johri S."/>
            <person name="Kim M."/>
            <person name="Overton L."/>
            <person name="Reardon M."/>
            <person name="Tsitrin T."/>
            <person name="Vuong H."/>
            <person name="Weaver B."/>
            <person name="Ciecko A."/>
            <person name="Tallon L."/>
            <person name="Jackson J."/>
            <person name="Pai G."/>
            <person name="Aken S.V."/>
            <person name="Utterback T."/>
            <person name="Reidmuller S."/>
            <person name="Feldblyum T."/>
            <person name="Hsiao J."/>
            <person name="Zismann V."/>
            <person name="Iobst S."/>
            <person name="de Vazeille A.R."/>
            <person name="Buell C.R."/>
            <person name="Ying K."/>
            <person name="Li Y."/>
            <person name="Lu T."/>
            <person name="Huang Y."/>
            <person name="Zhao Q."/>
            <person name="Feng Q."/>
            <person name="Zhang L."/>
            <person name="Zhu J."/>
            <person name="Weng Q."/>
            <person name="Mu J."/>
            <person name="Lu Y."/>
            <person name="Fan D."/>
            <person name="Liu Y."/>
            <person name="Guan J."/>
            <person name="Zhang Y."/>
            <person name="Yu S."/>
            <person name="Liu X."/>
            <person name="Zhang Y."/>
            <person name="Hong G."/>
            <person name="Han B."/>
            <person name="Choisne N."/>
            <person name="Demange N."/>
            <person name="Orjeda G."/>
            <person name="Samain S."/>
            <person name="Cattolico L."/>
            <person name="Pelletier E."/>
            <person name="Couloux A."/>
            <person name="Segurens B."/>
            <person name="Wincker P."/>
            <person name="D'Hont A."/>
            <person name="Scarpelli C."/>
            <person name="Weissenbach J."/>
            <person name="Salanoubat M."/>
            <person name="Quetier F."/>
            <person name="Yu Y."/>
            <person name="Kim H.R."/>
            <person name="Rambo T."/>
            <person name="Currie J."/>
            <person name="Collura K."/>
            <person name="Luo M."/>
            <person name="Yang T."/>
            <person name="Ammiraju J.S.S."/>
            <person name="Engler F."/>
            <person name="Soderlund C."/>
            <person name="Wing R.A."/>
            <person name="Palmer L.E."/>
            <person name="de la Bastide M."/>
            <person name="Spiegel L."/>
            <person name="Nascimento L."/>
            <person name="Zutavern T."/>
            <person name="O'Shaughnessy A."/>
            <person name="Dike S."/>
            <person name="Dedhia N."/>
            <person name="Preston R."/>
            <person name="Balija V."/>
            <person name="McCombie W.R."/>
            <person name="Chow T."/>
            <person name="Chen H."/>
            <person name="Chung M."/>
            <person name="Chen C."/>
            <person name="Shaw J."/>
            <person name="Wu H."/>
            <person name="Hsiao K."/>
            <person name="Chao Y."/>
            <person name="Chu M."/>
            <person name="Cheng C."/>
            <person name="Hour A."/>
            <person name="Lee P."/>
            <person name="Lin S."/>
            <person name="Lin Y."/>
            <person name="Liou J."/>
            <person name="Liu S."/>
            <person name="Hsing Y."/>
            <person name="Raghuvanshi S."/>
            <person name="Mohanty A."/>
            <person name="Bharti A.K."/>
            <person name="Gaur A."/>
            <person name="Gupta V."/>
            <person name="Kumar D."/>
            <person name="Ravi V."/>
            <person name="Vij S."/>
            <person name="Kapur A."/>
            <person name="Khurana P."/>
            <person name="Khurana P."/>
            <person name="Khurana J.P."/>
            <person name="Tyagi A.K."/>
            <person name="Gaikwad K."/>
            <person name="Singh A."/>
            <person name="Dalal V."/>
            <person name="Srivastava S."/>
            <person name="Dixit A."/>
            <person name="Pal A.K."/>
            <person name="Ghazi I.A."/>
            <person name="Yadav M."/>
            <person name="Pandit A."/>
            <person name="Bhargava A."/>
            <person name="Sureshbabu K."/>
            <person name="Batra K."/>
            <person name="Sharma T.R."/>
            <person name="Mohapatra T."/>
            <person name="Singh N.K."/>
            <person name="Messing J."/>
            <person name="Nelson A.B."/>
            <person name="Fuks G."/>
            <person name="Kavchok S."/>
            <person name="Keizer G."/>
            <person name="Linton E."/>
            <person name="Llaca V."/>
            <person name="Song R."/>
            <person name="Tanyolac B."/>
            <person name="Young S."/>
            <person name="Ho-Il K."/>
            <person name="Hahn J.H."/>
            <person name="Sangsakoo G."/>
            <person name="Vanavichit A."/>
            <person name="de Mattos Luiz.A.T."/>
            <person name="Zimmer P.D."/>
            <person name="Malone G."/>
            <person name="Dellagostin O."/>
            <person name="de Oliveira A.C."/>
            <person name="Bevan M."/>
            <person name="Bancroft I."/>
            <person name="Minx P."/>
            <person name="Cordum H."/>
            <person name="Wilson R."/>
            <person name="Cheng Z."/>
            <person name="Jin W."/>
            <person name="Jiang J."/>
            <person name="Leong S.A."/>
            <person name="Iwama H."/>
            <person name="Gojobori T."/>
            <person name="Itoh T."/>
            <person name="Niimura Y."/>
            <person name="Fujii Y."/>
            <person name="Habara T."/>
            <person name="Sakai H."/>
            <person name="Sato Y."/>
            <person name="Wilson G."/>
            <person name="Kumar K."/>
            <person name="McCouch S."/>
            <person name="Juretic N."/>
            <person name="Hoen D."/>
            <person name="Wright S."/>
            <person name="Bruskiewich R."/>
            <person name="Bureau T."/>
            <person name="Miyao A."/>
            <person name="Hirochika H."/>
            <person name="Nishikawa T."/>
            <person name="Kadowaki K."/>
            <person name="Sugiura M."/>
            <person name="Burr B."/>
            <person name="Sasaki T."/>
        </authorList>
    </citation>
    <scope>NUCLEOTIDE SEQUENCE [LARGE SCALE GENOMIC DNA]</scope>
    <source>
        <strain evidence="4">cv. Nipponbare</strain>
    </source>
</reference>
<evidence type="ECO:0000313" key="3">
    <source>
        <dbReference type="EMBL" id="BAT17557.1"/>
    </source>
</evidence>
<keyword evidence="2" id="KW-1133">Transmembrane helix</keyword>
<keyword evidence="2" id="KW-0472">Membrane</keyword>
<protein>
    <submittedName>
        <fullName evidence="3">Os12g0549800 protein</fullName>
    </submittedName>
</protein>
<dbReference type="Gramene" id="Os12t0549800-00">
    <property type="protein sequence ID" value="Os12t0549800-00"/>
    <property type="gene ID" value="Os12g0549800"/>
</dbReference>
<dbReference type="OMA" id="HYKELMV"/>
<dbReference type="EMBL" id="AP014968">
    <property type="protein sequence ID" value="BAT17557.1"/>
    <property type="molecule type" value="Genomic_DNA"/>
</dbReference>
<dbReference type="PANTHER" id="PTHR33115:SF22">
    <property type="entry name" value="OS12G0449900 PROTEIN"/>
    <property type="match status" value="1"/>
</dbReference>
<evidence type="ECO:0000256" key="2">
    <source>
        <dbReference type="SAM" id="Phobius"/>
    </source>
</evidence>
<dbReference type="InParanoid" id="A0A0P0YBJ3"/>
<feature type="transmembrane region" description="Helical" evidence="2">
    <location>
        <begin position="84"/>
        <end position="102"/>
    </location>
</feature>
<organism evidence="3 4">
    <name type="scientific">Oryza sativa subsp. japonica</name>
    <name type="common">Rice</name>
    <dbReference type="NCBI Taxonomy" id="39947"/>
    <lineage>
        <taxon>Eukaryota</taxon>
        <taxon>Viridiplantae</taxon>
        <taxon>Streptophyta</taxon>
        <taxon>Embryophyta</taxon>
        <taxon>Tracheophyta</taxon>
        <taxon>Spermatophyta</taxon>
        <taxon>Magnoliopsida</taxon>
        <taxon>Liliopsida</taxon>
        <taxon>Poales</taxon>
        <taxon>Poaceae</taxon>
        <taxon>BOP clade</taxon>
        <taxon>Oryzoideae</taxon>
        <taxon>Oryzeae</taxon>
        <taxon>Oryzinae</taxon>
        <taxon>Oryza</taxon>
        <taxon>Oryza sativa</taxon>
    </lineage>
</organism>
<dbReference type="AlphaFoldDB" id="A0A0P0YBJ3"/>
<feature type="transmembrane region" description="Helical" evidence="2">
    <location>
        <begin position="137"/>
        <end position="158"/>
    </location>
</feature>
<keyword evidence="2" id="KW-0812">Transmembrane</keyword>
<dbReference type="Proteomes" id="UP000059680">
    <property type="component" value="Chromosome 12"/>
</dbReference>
<sequence>MLEELVYILACCFANDDPNFLEEELTMANEPDQSEWKEVDGINSYALFMGYLSMAVKGMGFLVGLWTTVVLLGGFVSMLEKKDFWSLTIITLVQTAGVFDVFLNEKLRYAWKSFDGLLVTVAMVFRKEDDDDDSDQYWRALVGILVLLLQALVIAIILLPLALLYLFGLLVSTGLSMWRLIERDYGGEDGGANLTPALNVLYSLALFQGVLFCYQSASYFAGKRLARVVADDYGFDKEDEEGRESVRDYMRKTKIGCEKDPSFVKERNLVTFAVELMKSESSSADYVSGARILDKILAQEELQGQHALIRKLVGSASASQVLERLLQSLRSTSPLDRDVRVLAARIVAQLAGEISLASFPQGLRCISSLLDTTTTTTTTKQQDGDSAPSGHYKELMVLGRDILHKLAAADEHNCSAIGSNQGLVSKAMVPVTADLLHNIGHDAWSDIVAASLQLLFRLVALPGKAGDKLRSNKRAINTVEKILGCDECNEKLHVLAIKILTQLPMEAPSTSTADSKEKITKLLVDIFFTKENKDASTRQLAGEALAMLSVDQSESNAAIIFKASDTVVDDLKTTLLDVRTKSGYRISAAEILKHLYICYTKEDDNLKKLTEAMKDVLPKMLKEILPSPPLKQGEKHTEKGTDATKFVTQDPEIGEGAVATKDSGNVNEQKDDNKKIVDRKLHAALLSLSAAIFEKLISNDTDLAQLANAIATGDSASSFAGKLKKLVEENSEPTANCLRILKIASRMIISLINLEGNYPKAELESLMESLSKASKEMFELEAFMMFSSSDQSAMNPVSILGSQVKQAQVLLENKKEQNVATTATSTVSL</sequence>
<dbReference type="eggNOG" id="ENOG502QRQI">
    <property type="taxonomic scope" value="Eukaryota"/>
</dbReference>
<dbReference type="SUPFAM" id="SSF48371">
    <property type="entry name" value="ARM repeat"/>
    <property type="match status" value="1"/>
</dbReference>
<dbReference type="PaxDb" id="39947-A0A0P0YBJ3"/>
<accession>A0A0P0YBJ3</accession>
<gene>
    <name evidence="3" type="ordered locus">Os12g0549800</name>
    <name evidence="3" type="ORF">OSNPB_120549800</name>
</gene>
<evidence type="ECO:0000313" key="4">
    <source>
        <dbReference type="Proteomes" id="UP000059680"/>
    </source>
</evidence>
<dbReference type="STRING" id="39947.A0A0P0YBJ3"/>
<proteinExistence type="predicted"/>
<evidence type="ECO:0000256" key="1">
    <source>
        <dbReference type="SAM" id="MobiDB-lite"/>
    </source>
</evidence>
<dbReference type="InterPro" id="IPR016024">
    <property type="entry name" value="ARM-type_fold"/>
</dbReference>
<keyword evidence="4" id="KW-1185">Reference proteome</keyword>
<feature type="compositionally biased region" description="Basic and acidic residues" evidence="1">
    <location>
        <begin position="632"/>
        <end position="642"/>
    </location>
</feature>
<dbReference type="OrthoDB" id="694583at2759"/>
<reference evidence="3 4" key="2">
    <citation type="journal article" date="2013" name="Plant Cell Physiol.">
        <title>Rice Annotation Project Database (RAP-DB): an integrative and interactive database for rice genomics.</title>
        <authorList>
            <person name="Sakai H."/>
            <person name="Lee S.S."/>
            <person name="Tanaka T."/>
            <person name="Numa H."/>
            <person name="Kim J."/>
            <person name="Kawahara Y."/>
            <person name="Wakimoto H."/>
            <person name="Yang C.C."/>
            <person name="Iwamoto M."/>
            <person name="Abe T."/>
            <person name="Yamada Y."/>
            <person name="Muto A."/>
            <person name="Inokuchi H."/>
            <person name="Ikemura T."/>
            <person name="Matsumoto T."/>
            <person name="Sasaki T."/>
            <person name="Itoh T."/>
        </authorList>
    </citation>
    <scope>NUCLEOTIDE SEQUENCE [LARGE SCALE GENOMIC DNA]</scope>
    <source>
        <strain evidence="4">cv. Nipponbare</strain>
    </source>
</reference>
<dbReference type="FunCoup" id="A0A0P0YBJ3">
    <property type="interactions" value="136"/>
</dbReference>
<reference evidence="3 4" key="3">
    <citation type="journal article" date="2013" name="Rice">
        <title>Improvement of the Oryza sativa Nipponbare reference genome using next generation sequence and optical map data.</title>
        <authorList>
            <person name="Kawahara Y."/>
            <person name="de la Bastide M."/>
            <person name="Hamilton J.P."/>
            <person name="Kanamori H."/>
            <person name="McCombie W.R."/>
            <person name="Ouyang S."/>
            <person name="Schwartz D.C."/>
            <person name="Tanaka T."/>
            <person name="Wu J."/>
            <person name="Zhou S."/>
            <person name="Childs K.L."/>
            <person name="Davidson R.M."/>
            <person name="Lin H."/>
            <person name="Quesada-Ocampo L."/>
            <person name="Vaillancourt B."/>
            <person name="Sakai H."/>
            <person name="Lee S.S."/>
            <person name="Kim J."/>
            <person name="Numa H."/>
            <person name="Itoh T."/>
            <person name="Buell C.R."/>
            <person name="Matsumoto T."/>
        </authorList>
    </citation>
    <scope>NUCLEOTIDE SEQUENCE [LARGE SCALE GENOMIC DNA]</scope>
    <source>
        <strain evidence="4">cv. Nipponbare</strain>
    </source>
</reference>
<dbReference type="SMR" id="A0A0P0YBJ3"/>